<evidence type="ECO:0000256" key="6">
    <source>
        <dbReference type="PROSITE-ProRule" id="PRU00706"/>
    </source>
</evidence>
<accession>A0A9Q0LNF8</accession>
<feature type="active site" description="Pros-phosphohistidine intermediate" evidence="6">
    <location>
        <position position="116"/>
    </location>
</feature>
<evidence type="ECO:0000256" key="7">
    <source>
        <dbReference type="RuleBase" id="RU004011"/>
    </source>
</evidence>
<evidence type="ECO:0000313" key="9">
    <source>
        <dbReference type="EMBL" id="KAJ5075715.1"/>
    </source>
</evidence>
<dbReference type="HAMAP" id="MF_00451">
    <property type="entry name" value="NDP_kinase"/>
    <property type="match status" value="1"/>
</dbReference>
<proteinExistence type="inferred from homology"/>
<comment type="caution">
    <text evidence="9">The sequence shown here is derived from an EMBL/GenBank/DDBJ whole genome shotgun (WGS) entry which is preliminary data.</text>
</comment>
<dbReference type="GO" id="GO:0006228">
    <property type="term" value="P:UTP biosynthetic process"/>
    <property type="evidence" value="ECO:0007669"/>
    <property type="project" value="InterPro"/>
</dbReference>
<dbReference type="PANTHER" id="PTHR11349">
    <property type="entry name" value="NUCLEOSIDE DIPHOSPHATE KINASE"/>
    <property type="match status" value="1"/>
</dbReference>
<evidence type="ECO:0000256" key="1">
    <source>
        <dbReference type="ARBA" id="ARBA00001946"/>
    </source>
</evidence>
<feature type="binding site" evidence="6">
    <location>
        <position position="58"/>
    </location>
    <ligand>
        <name>ATP</name>
        <dbReference type="ChEBI" id="CHEBI:30616"/>
    </ligand>
</feature>
<keyword evidence="4" id="KW-0808">Transferase</keyword>
<dbReference type="CDD" id="cd04413">
    <property type="entry name" value="NDPk_I"/>
    <property type="match status" value="1"/>
</dbReference>
<evidence type="ECO:0000313" key="10">
    <source>
        <dbReference type="Proteomes" id="UP001149090"/>
    </source>
</evidence>
<dbReference type="GO" id="GO:0006241">
    <property type="term" value="P:CTP biosynthetic process"/>
    <property type="evidence" value="ECO:0007669"/>
    <property type="project" value="InterPro"/>
</dbReference>
<evidence type="ECO:0000256" key="3">
    <source>
        <dbReference type="ARBA" id="ARBA00012966"/>
    </source>
</evidence>
<dbReference type="AlphaFoldDB" id="A0A9Q0LNF8"/>
<dbReference type="Proteomes" id="UP001149090">
    <property type="component" value="Unassembled WGS sequence"/>
</dbReference>
<evidence type="ECO:0000256" key="2">
    <source>
        <dbReference type="ARBA" id="ARBA00008142"/>
    </source>
</evidence>
<dbReference type="InterPro" id="IPR036850">
    <property type="entry name" value="NDK-like_dom_sf"/>
</dbReference>
<name>A0A9Q0LNF8_ANAIG</name>
<dbReference type="FunFam" id="3.30.70.141:FF:000002">
    <property type="entry name" value="Nucleoside diphosphate kinase"/>
    <property type="match status" value="1"/>
</dbReference>
<dbReference type="PRINTS" id="PR01243">
    <property type="entry name" value="NUCDPKINASE"/>
</dbReference>
<dbReference type="OMA" id="LLNWECC"/>
<comment type="cofactor">
    <cofactor evidence="1">
        <name>Mg(2+)</name>
        <dbReference type="ChEBI" id="CHEBI:18420"/>
    </cofactor>
</comment>
<comment type="similarity">
    <text evidence="2 6 7">Belongs to the NDK family.</text>
</comment>
<gene>
    <name evidence="9" type="ORF">M0811_06577</name>
</gene>
<protein>
    <recommendedName>
        <fullName evidence="3">nucleoside-diphosphate kinase</fullName>
        <ecNumber evidence="3">2.7.4.6</ecNumber>
    </recommendedName>
</protein>
<dbReference type="PROSITE" id="PS51374">
    <property type="entry name" value="NDPK_LIKE"/>
    <property type="match status" value="1"/>
</dbReference>
<feature type="domain" description="Nucleoside diphosphate kinase-like" evidence="8">
    <location>
        <begin position="2"/>
        <end position="139"/>
    </location>
</feature>
<dbReference type="Pfam" id="PF00334">
    <property type="entry name" value="NDK"/>
    <property type="match status" value="1"/>
</dbReference>
<evidence type="ECO:0000256" key="4">
    <source>
        <dbReference type="ARBA" id="ARBA00022679"/>
    </source>
</evidence>
<dbReference type="SMART" id="SM00562">
    <property type="entry name" value="NDK"/>
    <property type="match status" value="1"/>
</dbReference>
<dbReference type="InterPro" id="IPR001564">
    <property type="entry name" value="Nucleoside_diP_kinase"/>
</dbReference>
<feature type="binding site" evidence="6">
    <location>
        <position position="92"/>
    </location>
    <ligand>
        <name>ATP</name>
        <dbReference type="ChEBI" id="CHEBI:30616"/>
    </ligand>
</feature>
<dbReference type="Gene3D" id="3.30.70.141">
    <property type="entry name" value="Nucleoside diphosphate kinase-like domain"/>
    <property type="match status" value="1"/>
</dbReference>
<reference evidence="9" key="1">
    <citation type="submission" date="2022-10" db="EMBL/GenBank/DDBJ databases">
        <title>Novel sulphate-reducing endosymbionts in the free-living metamonad Anaeramoeba.</title>
        <authorList>
            <person name="Jerlstrom-Hultqvist J."/>
            <person name="Cepicka I."/>
            <person name="Gallot-Lavallee L."/>
            <person name="Salas-Leiva D."/>
            <person name="Curtis B.A."/>
            <person name="Zahonova K."/>
            <person name="Pipaliya S."/>
            <person name="Dacks J."/>
            <person name="Roger A.J."/>
        </authorList>
    </citation>
    <scope>NUCLEOTIDE SEQUENCE</scope>
    <source>
        <strain evidence="9">BMAN</strain>
    </source>
</reference>
<feature type="binding site" evidence="6">
    <location>
        <position position="86"/>
    </location>
    <ligand>
        <name>ATP</name>
        <dbReference type="ChEBI" id="CHEBI:30616"/>
    </ligand>
</feature>
<dbReference type="OrthoDB" id="2162449at2759"/>
<dbReference type="NCBIfam" id="NF001908">
    <property type="entry name" value="PRK00668.1"/>
    <property type="match status" value="1"/>
</dbReference>
<keyword evidence="5 9" id="KW-0418">Kinase</keyword>
<dbReference type="GO" id="GO:0006183">
    <property type="term" value="P:GTP biosynthetic process"/>
    <property type="evidence" value="ECO:0007669"/>
    <property type="project" value="InterPro"/>
</dbReference>
<organism evidence="9 10">
    <name type="scientific">Anaeramoeba ignava</name>
    <name type="common">Anaerobic marine amoeba</name>
    <dbReference type="NCBI Taxonomy" id="1746090"/>
    <lineage>
        <taxon>Eukaryota</taxon>
        <taxon>Metamonada</taxon>
        <taxon>Anaeramoebidae</taxon>
        <taxon>Anaeramoeba</taxon>
    </lineage>
</organism>
<feature type="binding site" evidence="6">
    <location>
        <position position="10"/>
    </location>
    <ligand>
        <name>ATP</name>
        <dbReference type="ChEBI" id="CHEBI:30616"/>
    </ligand>
</feature>
<evidence type="ECO:0000256" key="5">
    <source>
        <dbReference type="ARBA" id="ARBA00022777"/>
    </source>
</evidence>
<feature type="binding site" evidence="6">
    <location>
        <position position="113"/>
    </location>
    <ligand>
        <name>ATP</name>
        <dbReference type="ChEBI" id="CHEBI:30616"/>
    </ligand>
</feature>
<dbReference type="InterPro" id="IPR034907">
    <property type="entry name" value="NDK-like_dom"/>
</dbReference>
<evidence type="ECO:0000259" key="8">
    <source>
        <dbReference type="SMART" id="SM00562"/>
    </source>
</evidence>
<sequence>MTERSFVAIKPDGVERKLTGEIIKRIEQKGFKMVAMKFIKPSQELAEEHYGEHKEKPFYKGLVEFITSGPVVAMVWEGKDVIATIRKMVGVTDPLKSDPGTIRGDFGISIGRNIIHASDKLESAKKEISLWFSQDELVEYTPTLDKWIYEN</sequence>
<dbReference type="SUPFAM" id="SSF54919">
    <property type="entry name" value="Nucleoside diphosphate kinase, NDK"/>
    <property type="match status" value="1"/>
</dbReference>
<feature type="binding site" evidence="6">
    <location>
        <position position="103"/>
    </location>
    <ligand>
        <name>ATP</name>
        <dbReference type="ChEBI" id="CHEBI:30616"/>
    </ligand>
</feature>
<dbReference type="GO" id="GO:0004550">
    <property type="term" value="F:nucleoside diphosphate kinase activity"/>
    <property type="evidence" value="ECO:0007669"/>
    <property type="project" value="UniProtKB-EC"/>
</dbReference>
<keyword evidence="10" id="KW-1185">Reference proteome</keyword>
<dbReference type="EMBL" id="JAPDFW010000063">
    <property type="protein sequence ID" value="KAJ5075715.1"/>
    <property type="molecule type" value="Genomic_DNA"/>
</dbReference>
<dbReference type="EC" id="2.7.4.6" evidence="3"/>